<feature type="domain" description="EGF-like" evidence="4">
    <location>
        <begin position="187"/>
        <end position="226"/>
    </location>
</feature>
<keyword evidence="2" id="KW-1133">Transmembrane helix</keyword>
<dbReference type="PROSITE" id="PS51257">
    <property type="entry name" value="PROKAR_LIPOPROTEIN"/>
    <property type="match status" value="1"/>
</dbReference>
<dbReference type="AlphaFoldDB" id="D8LX01"/>
<dbReference type="OMA" id="ARTCEYE"/>
<keyword evidence="1" id="KW-0245">EGF-like domain</keyword>
<reference evidence="5" key="1">
    <citation type="submission" date="2010-02" db="EMBL/GenBank/DDBJ databases">
        <title>Sequencing and annotation of the Blastocystis hominis genome.</title>
        <authorList>
            <person name="Wincker P."/>
        </authorList>
    </citation>
    <scope>NUCLEOTIDE SEQUENCE</scope>
    <source>
        <strain evidence="5">Singapore isolate B</strain>
    </source>
</reference>
<dbReference type="Pfam" id="PF23106">
    <property type="entry name" value="EGF_Teneurin"/>
    <property type="match status" value="1"/>
</dbReference>
<evidence type="ECO:0000256" key="1">
    <source>
        <dbReference type="PROSITE-ProRule" id="PRU00076"/>
    </source>
</evidence>
<organism evidence="5">
    <name type="scientific">Blastocystis hominis</name>
    <dbReference type="NCBI Taxonomy" id="12968"/>
    <lineage>
        <taxon>Eukaryota</taxon>
        <taxon>Sar</taxon>
        <taxon>Stramenopiles</taxon>
        <taxon>Bigyra</taxon>
        <taxon>Opalozoa</taxon>
        <taxon>Opalinata</taxon>
        <taxon>Blastocystidae</taxon>
        <taxon>Blastocystis</taxon>
    </lineage>
</organism>
<dbReference type="EMBL" id="FN668639">
    <property type="protein sequence ID" value="CBK20796.2"/>
    <property type="molecule type" value="Genomic_DNA"/>
</dbReference>
<evidence type="ECO:0000256" key="2">
    <source>
        <dbReference type="SAM" id="Phobius"/>
    </source>
</evidence>
<dbReference type="PROSITE" id="PS50026">
    <property type="entry name" value="EGF_3"/>
    <property type="match status" value="1"/>
</dbReference>
<keyword evidence="6" id="KW-1185">Reference proteome</keyword>
<comment type="caution">
    <text evidence="1">Lacks conserved residue(s) required for the propagation of feature annotation.</text>
</comment>
<protein>
    <recommendedName>
        <fullName evidence="4">EGF-like domain-containing protein</fullName>
    </recommendedName>
</protein>
<keyword evidence="1" id="KW-1015">Disulfide bond</keyword>
<dbReference type="PROSITE" id="PS00022">
    <property type="entry name" value="EGF_1"/>
    <property type="match status" value="1"/>
</dbReference>
<dbReference type="InterPro" id="IPR009011">
    <property type="entry name" value="Man6P_isomerase_rcpt-bd_dom_sf"/>
</dbReference>
<evidence type="ECO:0000313" key="5">
    <source>
        <dbReference type="EMBL" id="CBK20796.2"/>
    </source>
</evidence>
<accession>D8LX01</accession>
<keyword evidence="2" id="KW-0472">Membrane</keyword>
<dbReference type="RefSeq" id="XP_012894844.1">
    <property type="nucleotide sequence ID" value="XM_013039390.1"/>
</dbReference>
<evidence type="ECO:0000256" key="3">
    <source>
        <dbReference type="SAM" id="SignalP"/>
    </source>
</evidence>
<feature type="disulfide bond" evidence="1">
    <location>
        <begin position="216"/>
        <end position="225"/>
    </location>
</feature>
<name>D8LX01_BLAHO</name>
<feature type="signal peptide" evidence="3">
    <location>
        <begin position="1"/>
        <end position="20"/>
    </location>
</feature>
<dbReference type="Gene3D" id="2.70.130.10">
    <property type="entry name" value="Mannose-6-phosphate receptor binding domain"/>
    <property type="match status" value="1"/>
</dbReference>
<dbReference type="PROSITE" id="PS01186">
    <property type="entry name" value="EGF_2"/>
    <property type="match status" value="1"/>
</dbReference>
<feature type="chain" id="PRO_5003117617" description="EGF-like domain-containing protein" evidence="3">
    <location>
        <begin position="21"/>
        <end position="284"/>
    </location>
</feature>
<evidence type="ECO:0000259" key="4">
    <source>
        <dbReference type="PROSITE" id="PS50026"/>
    </source>
</evidence>
<dbReference type="GeneID" id="24918338"/>
<gene>
    <name evidence="5" type="ORF">GSBLH_T00001059001</name>
</gene>
<dbReference type="SUPFAM" id="SSF50911">
    <property type="entry name" value="Mannose 6-phosphate receptor domain"/>
    <property type="match status" value="1"/>
</dbReference>
<proteinExistence type="predicted"/>
<sequence>MKYLVLTLATILIVPLAAQSCRWYAKSTDPSYPFSATFDISPLRGEDYRLKDQFAYQESRNLSYYFQICGLVNEVPKQNTGVPCYGNGSEDPVHYPAYQFLNEGENCVRLGKDLSEENVRWSLVDAQDPTVGVVYSYINGEEQECGAMSFEIELDCWEEEYNVPDEETVAQNGCVYHLAFNSIYGCPTECGVYRGLCAKRGKCKFDTETREPHCYCQQGWTGYACNERGENSAEGFTNTTLLLVIVLVLLIGVELGVIMMWDKVKRLRLDPSAYANFAAADELA</sequence>
<keyword evidence="3" id="KW-0732">Signal</keyword>
<evidence type="ECO:0000313" key="6">
    <source>
        <dbReference type="Proteomes" id="UP000008312"/>
    </source>
</evidence>
<keyword evidence="2" id="KW-0812">Transmembrane</keyword>
<dbReference type="InParanoid" id="D8LX01"/>
<dbReference type="Proteomes" id="UP000008312">
    <property type="component" value="Unassembled WGS sequence"/>
</dbReference>
<dbReference type="InterPro" id="IPR000742">
    <property type="entry name" value="EGF"/>
</dbReference>
<feature type="disulfide bond" evidence="1">
    <location>
        <begin position="197"/>
        <end position="214"/>
    </location>
</feature>
<feature type="transmembrane region" description="Helical" evidence="2">
    <location>
        <begin position="241"/>
        <end position="261"/>
    </location>
</feature>
<dbReference type="OrthoDB" id="195884at2759"/>